<keyword evidence="4" id="KW-0472">Membrane</keyword>
<evidence type="ECO:0000256" key="5">
    <source>
        <dbReference type="SAM" id="SignalP"/>
    </source>
</evidence>
<comment type="caution">
    <text evidence="6">The sequence shown here is derived from an EMBL/GenBank/DDBJ whole genome shotgun (WGS) entry which is preliminary data.</text>
</comment>
<reference evidence="6" key="1">
    <citation type="submission" date="2023-03" db="EMBL/GenBank/DDBJ databases">
        <title>Massive genome expansion in bonnet fungi (Mycena s.s.) driven by repeated elements and novel gene families across ecological guilds.</title>
        <authorList>
            <consortium name="Lawrence Berkeley National Laboratory"/>
            <person name="Harder C.B."/>
            <person name="Miyauchi S."/>
            <person name="Viragh M."/>
            <person name="Kuo A."/>
            <person name="Thoen E."/>
            <person name="Andreopoulos B."/>
            <person name="Lu D."/>
            <person name="Skrede I."/>
            <person name="Drula E."/>
            <person name="Henrissat B."/>
            <person name="Morin E."/>
            <person name="Kohler A."/>
            <person name="Barry K."/>
            <person name="LaButti K."/>
            <person name="Morin E."/>
            <person name="Salamov A."/>
            <person name="Lipzen A."/>
            <person name="Mereny Z."/>
            <person name="Hegedus B."/>
            <person name="Baldrian P."/>
            <person name="Stursova M."/>
            <person name="Weitz H."/>
            <person name="Taylor A."/>
            <person name="Grigoriev I.V."/>
            <person name="Nagy L.G."/>
            <person name="Martin F."/>
            <person name="Kauserud H."/>
        </authorList>
    </citation>
    <scope>NUCLEOTIDE SEQUENCE</scope>
    <source>
        <strain evidence="6">CBHHK182m</strain>
    </source>
</reference>
<dbReference type="GO" id="GO:0006882">
    <property type="term" value="P:intracellular zinc ion homeostasis"/>
    <property type="evidence" value="ECO:0007669"/>
    <property type="project" value="TreeGrafter"/>
</dbReference>
<evidence type="ECO:0000313" key="6">
    <source>
        <dbReference type="EMBL" id="KAJ7711428.1"/>
    </source>
</evidence>
<evidence type="ECO:0000313" key="7">
    <source>
        <dbReference type="Proteomes" id="UP001215598"/>
    </source>
</evidence>
<protein>
    <submittedName>
        <fullName evidence="6">Uncharacterized protein</fullName>
    </submittedName>
</protein>
<keyword evidence="2" id="KW-0862">Zinc</keyword>
<dbReference type="Proteomes" id="UP001215598">
    <property type="component" value="Unassembled WGS sequence"/>
</dbReference>
<evidence type="ECO:0000256" key="3">
    <source>
        <dbReference type="SAM" id="MobiDB-lite"/>
    </source>
</evidence>
<keyword evidence="4" id="KW-1133">Transmembrane helix</keyword>
<dbReference type="PANTHER" id="PTHR45820:SF4">
    <property type="entry name" value="ZINC TRANSPORTER 63C, ISOFORM F"/>
    <property type="match status" value="1"/>
</dbReference>
<dbReference type="EMBL" id="JARKIB010000396">
    <property type="protein sequence ID" value="KAJ7711428.1"/>
    <property type="molecule type" value="Genomic_DNA"/>
</dbReference>
<dbReference type="GO" id="GO:0016020">
    <property type="term" value="C:membrane"/>
    <property type="evidence" value="ECO:0007669"/>
    <property type="project" value="TreeGrafter"/>
</dbReference>
<feature type="transmembrane region" description="Helical" evidence="4">
    <location>
        <begin position="35"/>
        <end position="56"/>
    </location>
</feature>
<dbReference type="PANTHER" id="PTHR45820">
    <property type="entry name" value="FI23527P1"/>
    <property type="match status" value="1"/>
</dbReference>
<organism evidence="6 7">
    <name type="scientific">Mycena metata</name>
    <dbReference type="NCBI Taxonomy" id="1033252"/>
    <lineage>
        <taxon>Eukaryota</taxon>
        <taxon>Fungi</taxon>
        <taxon>Dikarya</taxon>
        <taxon>Basidiomycota</taxon>
        <taxon>Agaricomycotina</taxon>
        <taxon>Agaricomycetes</taxon>
        <taxon>Agaricomycetidae</taxon>
        <taxon>Agaricales</taxon>
        <taxon>Marasmiineae</taxon>
        <taxon>Mycenaceae</taxon>
        <taxon>Mycena</taxon>
    </lineage>
</organism>
<comment type="similarity">
    <text evidence="1">Belongs to the cation diffusion facilitator (CDF) transporter (TC 2.A.4) family. SLC30A subfamily.</text>
</comment>
<proteinExistence type="inferred from homology"/>
<evidence type="ECO:0000256" key="1">
    <source>
        <dbReference type="ARBA" id="ARBA00008873"/>
    </source>
</evidence>
<evidence type="ECO:0000256" key="4">
    <source>
        <dbReference type="SAM" id="Phobius"/>
    </source>
</evidence>
<keyword evidence="7" id="KW-1185">Reference proteome</keyword>
<feature type="compositionally biased region" description="Low complexity" evidence="3">
    <location>
        <begin position="179"/>
        <end position="203"/>
    </location>
</feature>
<feature type="transmembrane region" description="Helical" evidence="4">
    <location>
        <begin position="222"/>
        <end position="244"/>
    </location>
</feature>
<dbReference type="AlphaFoldDB" id="A0AAD7H3F2"/>
<feature type="chain" id="PRO_5041984333" evidence="5">
    <location>
        <begin position="27"/>
        <end position="281"/>
    </location>
</feature>
<gene>
    <name evidence="6" type="ORF">B0H16DRAFT_1480337</name>
</gene>
<feature type="signal peptide" evidence="5">
    <location>
        <begin position="1"/>
        <end position="26"/>
    </location>
</feature>
<keyword evidence="5" id="KW-0732">Signal</keyword>
<keyword evidence="4" id="KW-0812">Transmembrane</keyword>
<dbReference type="GO" id="GO:0005385">
    <property type="term" value="F:zinc ion transmembrane transporter activity"/>
    <property type="evidence" value="ECO:0007669"/>
    <property type="project" value="TreeGrafter"/>
</dbReference>
<sequence>MCALILHVCVICTGLILLLAPPSWNGREVYFDPAISLVVARLFWGARFRWVSLRLFSLFRNSHSTPSECNLSRCLIPIPSRFLPSQDIPDANTPPFFPVHSASFVLLQGVPAMISLGPVRAAILVVQGVQSLHELHIWQAQDYSVLISTPPPPLSESKNIAFIHVLAARELDFMPITTPPTTRASTPAPSGPSTTAPPHSSSTPPAPHPLLCMLLIKMMGRVVLVLLGVVVVGGAGQIVCGGAAEGWPWPWVRTHHVWCCAHPRSAIREITIEAREDVYMY</sequence>
<evidence type="ECO:0000256" key="2">
    <source>
        <dbReference type="ARBA" id="ARBA00022833"/>
    </source>
</evidence>
<feature type="region of interest" description="Disordered" evidence="3">
    <location>
        <begin position="177"/>
        <end position="204"/>
    </location>
</feature>
<name>A0AAD7H3F2_9AGAR</name>
<accession>A0AAD7H3F2</accession>